<evidence type="ECO:0000313" key="4">
    <source>
        <dbReference type="EMBL" id="CAJ1948331.1"/>
    </source>
</evidence>
<dbReference type="InterPro" id="IPR011990">
    <property type="entry name" value="TPR-like_helical_dom_sf"/>
</dbReference>
<evidence type="ECO:0000256" key="3">
    <source>
        <dbReference type="SAM" id="MobiDB-lite"/>
    </source>
</evidence>
<feature type="region of interest" description="Disordered" evidence="3">
    <location>
        <begin position="1"/>
        <end position="70"/>
    </location>
</feature>
<evidence type="ECO:0000256" key="2">
    <source>
        <dbReference type="PROSITE-ProRule" id="PRU00708"/>
    </source>
</evidence>
<dbReference type="AlphaFoldDB" id="A0AAD2FPF4"/>
<dbReference type="EMBL" id="CAKOGP040001747">
    <property type="protein sequence ID" value="CAJ1948331.1"/>
    <property type="molecule type" value="Genomic_DNA"/>
</dbReference>
<dbReference type="Pfam" id="PF13812">
    <property type="entry name" value="PPR_3"/>
    <property type="match status" value="1"/>
</dbReference>
<feature type="repeat" description="PPR" evidence="2">
    <location>
        <begin position="481"/>
        <end position="518"/>
    </location>
</feature>
<feature type="repeat" description="PPR" evidence="2">
    <location>
        <begin position="311"/>
        <end position="341"/>
    </location>
</feature>
<dbReference type="Proteomes" id="UP001295423">
    <property type="component" value="Unassembled WGS sequence"/>
</dbReference>
<dbReference type="InterPro" id="IPR051222">
    <property type="entry name" value="PPR/CCM1_RNA-binding"/>
</dbReference>
<feature type="repeat" description="PPR" evidence="2">
    <location>
        <begin position="652"/>
        <end position="686"/>
    </location>
</feature>
<keyword evidence="1" id="KW-0677">Repeat</keyword>
<feature type="compositionally biased region" description="Basic residues" evidence="3">
    <location>
        <begin position="26"/>
        <end position="40"/>
    </location>
</feature>
<dbReference type="Gene3D" id="1.25.40.10">
    <property type="entry name" value="Tetratricopeptide repeat domain"/>
    <property type="match status" value="5"/>
</dbReference>
<feature type="compositionally biased region" description="Low complexity" evidence="3">
    <location>
        <begin position="165"/>
        <end position="183"/>
    </location>
</feature>
<dbReference type="Pfam" id="PF01535">
    <property type="entry name" value="PPR"/>
    <property type="match status" value="2"/>
</dbReference>
<feature type="region of interest" description="Disordered" evidence="3">
    <location>
        <begin position="161"/>
        <end position="183"/>
    </location>
</feature>
<dbReference type="InterPro" id="IPR002885">
    <property type="entry name" value="PPR_rpt"/>
</dbReference>
<dbReference type="NCBIfam" id="TIGR00756">
    <property type="entry name" value="PPR"/>
    <property type="match status" value="1"/>
</dbReference>
<comment type="caution">
    <text evidence="4">The sequence shown here is derived from an EMBL/GenBank/DDBJ whole genome shotgun (WGS) entry which is preliminary data.</text>
</comment>
<sequence length="897" mass="100625">MIRSHPCSSGERMGFSSGVPPENKHSNRRRRRVVPTHHHLAPSSTQLMSSSSSSVVSSLPQSTLPLHHHHHHIQQQQRCYASATNNFWRDLNDAVQDGNAIEAEEMVRALLMEAPESDGGEISNTKLNGSLSSSPSSSSGKREPIDTRLFSMVLQAWKNRHHNSKPSTRGHSSTSSSSNTTQSIDTGLRATKLVQQMTSLAARGVLTTPPSLEDYHAVLECWIQQTSSPPWATKQQQDNNNNSDQMKYTATSQHIQDLLSLIPEPTTETMELALVVLANEGNHNEILEIVWKMRENALGHKSSKTGTVQPTLHMYNSLIKAYCIEGTPELALLLLEKMQEQSEVNTDTSRLPLPSPNNETYDLLISHYCAKPHPERIKQAEALLEQMRDQKIQRTASSYLPVITGLSKLAEAKRAETLLAQLVRDYQSQFDAELKPTLAPFRSVLWGYSKSYHPEAAQDAEALLNNIIELHENNVLEERPTTWSFNLVLKCWARSKDPTAPRRAKQLYDRMSNHGVVPDSTSMNTVLSTWAKKANPMNTENLFWDFYNAYIQDPLQYPQPNIISFGTVLNALASKASRYPEAPDRAEALFRKLFELDQAGWEDCRPDAAAFSSLMQCWGKSKQPGGAEKAESILRKMQELSKEGADPEMAPDTICWNSAIQAWAIAGDGERAETLFREMLANYIRDKDDRHKPNIITFTAVLSAWAKTRFNRQAAKRAESLLQQMEKLHVSGALDVKPNYVSYSIVLDCLAYAKKKSATERAEVLLEQMKQSTDRDLQPNVISYNAVIKAWSFVKDPRTVSKVISLLDELIEKSQENHRMAPNANTFGSVLKTIADSRHADKSSRADAIVVLMEEQNIILNDWGKNQLKRCYESNSGAVPKSEKISMPDLPPLDYSS</sequence>
<protein>
    <recommendedName>
        <fullName evidence="6">Pentacotripeptide-repeat region of PRORP domain-containing protein</fullName>
    </recommendedName>
</protein>
<dbReference type="PANTHER" id="PTHR47942">
    <property type="entry name" value="TETRATRICOPEPTIDE REPEAT (TPR)-LIKE SUPERFAMILY PROTEIN-RELATED"/>
    <property type="match status" value="1"/>
</dbReference>
<feature type="region of interest" description="Disordered" evidence="3">
    <location>
        <begin position="117"/>
        <end position="144"/>
    </location>
</feature>
<gene>
    <name evidence="4" type="ORF">CYCCA115_LOCUS11563</name>
</gene>
<accession>A0AAD2FPF4</accession>
<proteinExistence type="predicted"/>
<feature type="compositionally biased region" description="Low complexity" evidence="3">
    <location>
        <begin position="130"/>
        <end position="139"/>
    </location>
</feature>
<evidence type="ECO:0000313" key="5">
    <source>
        <dbReference type="Proteomes" id="UP001295423"/>
    </source>
</evidence>
<evidence type="ECO:0000256" key="1">
    <source>
        <dbReference type="ARBA" id="ARBA00022737"/>
    </source>
</evidence>
<keyword evidence="5" id="KW-1185">Reference proteome</keyword>
<feature type="region of interest" description="Disordered" evidence="3">
    <location>
        <begin position="878"/>
        <end position="897"/>
    </location>
</feature>
<dbReference type="PROSITE" id="PS51375">
    <property type="entry name" value="PPR"/>
    <property type="match status" value="3"/>
</dbReference>
<dbReference type="PANTHER" id="PTHR47942:SF63">
    <property type="entry name" value="PENTATRICOPEPTIDE REPEAT-CONTAINING PROTEIN"/>
    <property type="match status" value="1"/>
</dbReference>
<organism evidence="4 5">
    <name type="scientific">Cylindrotheca closterium</name>
    <dbReference type="NCBI Taxonomy" id="2856"/>
    <lineage>
        <taxon>Eukaryota</taxon>
        <taxon>Sar</taxon>
        <taxon>Stramenopiles</taxon>
        <taxon>Ochrophyta</taxon>
        <taxon>Bacillariophyta</taxon>
        <taxon>Bacillariophyceae</taxon>
        <taxon>Bacillariophycidae</taxon>
        <taxon>Bacillariales</taxon>
        <taxon>Bacillariaceae</taxon>
        <taxon>Cylindrotheca</taxon>
    </lineage>
</organism>
<feature type="compositionally biased region" description="Low complexity" evidence="3">
    <location>
        <begin position="43"/>
        <end position="65"/>
    </location>
</feature>
<reference evidence="4" key="1">
    <citation type="submission" date="2023-08" db="EMBL/GenBank/DDBJ databases">
        <authorList>
            <person name="Audoor S."/>
            <person name="Bilcke G."/>
        </authorList>
    </citation>
    <scope>NUCLEOTIDE SEQUENCE</scope>
</reference>
<name>A0AAD2FPF4_9STRA</name>
<evidence type="ECO:0008006" key="6">
    <source>
        <dbReference type="Google" id="ProtNLM"/>
    </source>
</evidence>